<evidence type="ECO:0008006" key="3">
    <source>
        <dbReference type="Google" id="ProtNLM"/>
    </source>
</evidence>
<reference evidence="1 2" key="1">
    <citation type="submission" date="2023-04" db="EMBL/GenBank/DDBJ databases">
        <title>A novel bacteria isolated from coastal sediment.</title>
        <authorList>
            <person name="Liu X.-J."/>
            <person name="Du Z.-J."/>
        </authorList>
    </citation>
    <scope>NUCLEOTIDE SEQUENCE [LARGE SCALE GENOMIC DNA]</scope>
    <source>
        <strain evidence="1 2">SDUM461003</strain>
    </source>
</reference>
<sequence>MHPSERFLAPNTILTGVPLKQLIDAKLVGLIAESFAAVDANFDVQAFTLAASRGLESFELKDRARHIAHALNQQLPKDIGRACELVIQSFGSKLEVTQDYGLAPMFYMPHSEWIGRYAVADFENGMRANYELTQRYTAEFSIRPFIIEHETDCLQALETWCQDPNPHVRRLVSEGTRSRLPWAMRLKNIQVEPTLSLPLLEQLKDDPELYVRRSVANHLGDIAKDHLELVLETCKRWLAESAAMSDRARAKNRRWVIRHALRYPAKKGHPAALKIRLAAK</sequence>
<keyword evidence="2" id="KW-1185">Reference proteome</keyword>
<evidence type="ECO:0000313" key="2">
    <source>
        <dbReference type="Proteomes" id="UP001225316"/>
    </source>
</evidence>
<protein>
    <recommendedName>
        <fullName evidence="3">DNA alkylation repair protein</fullName>
    </recommendedName>
</protein>
<gene>
    <name evidence="1" type="ORF">QEH52_08780</name>
</gene>
<organism evidence="1 2">
    <name type="scientific">Thalassobacterium maritimum</name>
    <dbReference type="NCBI Taxonomy" id="3041265"/>
    <lineage>
        <taxon>Bacteria</taxon>
        <taxon>Pseudomonadati</taxon>
        <taxon>Verrucomicrobiota</taxon>
        <taxon>Opitutia</taxon>
        <taxon>Puniceicoccales</taxon>
        <taxon>Coraliomargaritaceae</taxon>
        <taxon>Thalassobacterium</taxon>
    </lineage>
</organism>
<dbReference type="InterPro" id="IPR016024">
    <property type="entry name" value="ARM-type_fold"/>
</dbReference>
<dbReference type="RefSeq" id="WP_308949791.1">
    <property type="nucleotide sequence ID" value="NZ_JARXHW010000016.1"/>
</dbReference>
<comment type="caution">
    <text evidence="1">The sequence shown here is derived from an EMBL/GenBank/DDBJ whole genome shotgun (WGS) entry which is preliminary data.</text>
</comment>
<name>A0ABU1ATX5_9BACT</name>
<dbReference type="Proteomes" id="UP001225316">
    <property type="component" value="Unassembled WGS sequence"/>
</dbReference>
<proteinExistence type="predicted"/>
<evidence type="ECO:0000313" key="1">
    <source>
        <dbReference type="EMBL" id="MDQ8207600.1"/>
    </source>
</evidence>
<accession>A0ABU1ATX5</accession>
<dbReference type="EMBL" id="JARXHW010000016">
    <property type="protein sequence ID" value="MDQ8207600.1"/>
    <property type="molecule type" value="Genomic_DNA"/>
</dbReference>
<dbReference type="Gene3D" id="1.25.40.290">
    <property type="entry name" value="ARM repeat domains"/>
    <property type="match status" value="1"/>
</dbReference>
<dbReference type="SUPFAM" id="SSF48371">
    <property type="entry name" value="ARM repeat"/>
    <property type="match status" value="1"/>
</dbReference>